<reference evidence="2" key="1">
    <citation type="submission" date="2023-07" db="EMBL/GenBank/DDBJ databases">
        <title>Genome content predicts the carbon catabolic preferences of heterotrophic bacteria.</title>
        <authorList>
            <person name="Gralka M."/>
        </authorList>
    </citation>
    <scope>NUCLEOTIDE SEQUENCE</scope>
    <source>
        <strain evidence="2">F2M12</strain>
    </source>
</reference>
<dbReference type="InterPro" id="IPR022584">
    <property type="entry name" value="DUF2937"/>
</dbReference>
<dbReference type="Proteomes" id="UP001170717">
    <property type="component" value="Unassembled WGS sequence"/>
</dbReference>
<dbReference type="RefSeq" id="WP_062086810.1">
    <property type="nucleotide sequence ID" value="NZ_CP014322.1"/>
</dbReference>
<feature type="transmembrane region" description="Helical" evidence="1">
    <location>
        <begin position="136"/>
        <end position="157"/>
    </location>
</feature>
<protein>
    <submittedName>
        <fullName evidence="2">DUF2937 family protein</fullName>
    </submittedName>
</protein>
<evidence type="ECO:0000256" key="1">
    <source>
        <dbReference type="SAM" id="Phobius"/>
    </source>
</evidence>
<gene>
    <name evidence="2" type="ORF">Q4527_19100</name>
</gene>
<proteinExistence type="predicted"/>
<accession>A0AAW7Z404</accession>
<dbReference type="AlphaFoldDB" id="A0AAW7Z404"/>
<name>A0AAW7Z404_9ALTE</name>
<keyword evidence="1" id="KW-0472">Membrane</keyword>
<comment type="caution">
    <text evidence="2">The sequence shown here is derived from an EMBL/GenBank/DDBJ whole genome shotgun (WGS) entry which is preliminary data.</text>
</comment>
<dbReference type="Pfam" id="PF11157">
    <property type="entry name" value="DUF2937"/>
    <property type="match status" value="1"/>
</dbReference>
<evidence type="ECO:0000313" key="2">
    <source>
        <dbReference type="EMBL" id="MDO6579514.1"/>
    </source>
</evidence>
<organism evidence="2 3">
    <name type="scientific">Alteromonas stellipolaris</name>
    <dbReference type="NCBI Taxonomy" id="233316"/>
    <lineage>
        <taxon>Bacteria</taxon>
        <taxon>Pseudomonadati</taxon>
        <taxon>Pseudomonadota</taxon>
        <taxon>Gammaproteobacteria</taxon>
        <taxon>Alteromonadales</taxon>
        <taxon>Alteromonadaceae</taxon>
        <taxon>Alteromonas/Salinimonas group</taxon>
        <taxon>Alteromonas</taxon>
    </lineage>
</organism>
<dbReference type="EMBL" id="JAUOQI010000021">
    <property type="protein sequence ID" value="MDO6579514.1"/>
    <property type="molecule type" value="Genomic_DNA"/>
</dbReference>
<evidence type="ECO:0000313" key="3">
    <source>
        <dbReference type="Proteomes" id="UP001170717"/>
    </source>
</evidence>
<keyword evidence="1" id="KW-1133">Transmembrane helix</keyword>
<sequence length="173" mass="19555">MFIRIFDKVVFATLFVAALQVPILADHYRQYLSGYYDATREEVSAMSALAAQHGYASVGAMLNALKQNSEAVVRADAERKSTLFTKLSHIEQGIKTLEHGHYYEKAWYMVTPSNAPTLQKVLGNFSPSVPLTPSSIIFSFITALLINLLLWSPYLCYCQVRHLKHKPQHASYR</sequence>
<keyword evidence="1" id="KW-0812">Transmembrane</keyword>
<dbReference type="GeneID" id="83257931"/>